<dbReference type="Proteomes" id="UP001274321">
    <property type="component" value="Unassembled WGS sequence"/>
</dbReference>
<dbReference type="RefSeq" id="WP_319845282.1">
    <property type="nucleotide sequence ID" value="NZ_JAXAFJ010000009.1"/>
</dbReference>
<proteinExistence type="predicted"/>
<feature type="transmembrane region" description="Helical" evidence="1">
    <location>
        <begin position="42"/>
        <end position="67"/>
    </location>
</feature>
<protein>
    <submittedName>
        <fullName evidence="2">Uncharacterized protein</fullName>
    </submittedName>
</protein>
<evidence type="ECO:0000256" key="1">
    <source>
        <dbReference type="SAM" id="Phobius"/>
    </source>
</evidence>
<evidence type="ECO:0000313" key="3">
    <source>
        <dbReference type="Proteomes" id="UP001274321"/>
    </source>
</evidence>
<keyword evidence="1" id="KW-1133">Transmembrane helix</keyword>
<keyword evidence="3" id="KW-1185">Reference proteome</keyword>
<keyword evidence="1" id="KW-0472">Membrane</keyword>
<evidence type="ECO:0000313" key="2">
    <source>
        <dbReference type="EMBL" id="MDX6807160.1"/>
    </source>
</evidence>
<sequence length="77" mass="8396">MYEGLNYDLVGAAWLAAAFIIAWAFWGRRQPRPLVATLKGGLLLFGLSLVALIMAWIVFLYGVLIYMGSGDPGFSGK</sequence>
<accession>A0ABU4RU16</accession>
<reference evidence="2 3" key="1">
    <citation type="submission" date="2023-11" db="EMBL/GenBank/DDBJ databases">
        <authorList>
            <person name="Bao R."/>
        </authorList>
    </citation>
    <scope>NUCLEOTIDE SEQUENCE [LARGE SCALE GENOMIC DNA]</scope>
    <source>
        <strain evidence="2 3">PJ23</strain>
    </source>
</reference>
<dbReference type="EMBL" id="JAXAFJ010000009">
    <property type="protein sequence ID" value="MDX6807160.1"/>
    <property type="molecule type" value="Genomic_DNA"/>
</dbReference>
<organism evidence="2 3">
    <name type="scientific">Terrihabitans rhizophilus</name>
    <dbReference type="NCBI Taxonomy" id="3092662"/>
    <lineage>
        <taxon>Bacteria</taxon>
        <taxon>Pseudomonadati</taxon>
        <taxon>Pseudomonadota</taxon>
        <taxon>Alphaproteobacteria</taxon>
        <taxon>Hyphomicrobiales</taxon>
        <taxon>Terrihabitans</taxon>
    </lineage>
</organism>
<feature type="transmembrane region" description="Helical" evidence="1">
    <location>
        <begin position="6"/>
        <end position="26"/>
    </location>
</feature>
<gene>
    <name evidence="2" type="ORF">SCD90_13900</name>
</gene>
<keyword evidence="1" id="KW-0812">Transmembrane</keyword>
<name>A0ABU4RU16_9HYPH</name>
<comment type="caution">
    <text evidence="2">The sequence shown here is derived from an EMBL/GenBank/DDBJ whole genome shotgun (WGS) entry which is preliminary data.</text>
</comment>